<dbReference type="AlphaFoldDB" id="A0AAJ0FDK0"/>
<keyword evidence="2" id="KW-1185">Reference proteome</keyword>
<sequence>MMPAQSAILCGTRSARSIGSWPSSSERRWKWNASRRKIFSSESQARGVSRRIDPSGMAAGYISVQKLQFWKPKARCEATTPRSSLSRPMSKSEGILDQNTIRLGRRNYIRQSQDFSTRGVHCWILRAGTVEDLGEPFMPTSGVHTGRSGPMGYSFPSAILASAPGGSPPLLSHLAPEVRSRRRRLSIVPLVVTRKSSDGL</sequence>
<dbReference type="EMBL" id="MU839831">
    <property type="protein sequence ID" value="KAK1757260.1"/>
    <property type="molecule type" value="Genomic_DNA"/>
</dbReference>
<name>A0AAJ0FDK0_9PEZI</name>
<evidence type="ECO:0000313" key="2">
    <source>
        <dbReference type="Proteomes" id="UP001239445"/>
    </source>
</evidence>
<organism evidence="1 2">
    <name type="scientific">Echria macrotheca</name>
    <dbReference type="NCBI Taxonomy" id="438768"/>
    <lineage>
        <taxon>Eukaryota</taxon>
        <taxon>Fungi</taxon>
        <taxon>Dikarya</taxon>
        <taxon>Ascomycota</taxon>
        <taxon>Pezizomycotina</taxon>
        <taxon>Sordariomycetes</taxon>
        <taxon>Sordariomycetidae</taxon>
        <taxon>Sordariales</taxon>
        <taxon>Schizotheciaceae</taxon>
        <taxon>Echria</taxon>
    </lineage>
</organism>
<accession>A0AAJ0FDK0</accession>
<dbReference type="Proteomes" id="UP001239445">
    <property type="component" value="Unassembled WGS sequence"/>
</dbReference>
<gene>
    <name evidence="1" type="ORF">QBC47DRAFT_177752</name>
</gene>
<reference evidence="1" key="1">
    <citation type="submission" date="2023-06" db="EMBL/GenBank/DDBJ databases">
        <title>Genome-scale phylogeny and comparative genomics of the fungal order Sordariales.</title>
        <authorList>
            <consortium name="Lawrence Berkeley National Laboratory"/>
            <person name="Hensen N."/>
            <person name="Bonometti L."/>
            <person name="Westerberg I."/>
            <person name="Brannstrom I.O."/>
            <person name="Guillou S."/>
            <person name="Cros-Aarteil S."/>
            <person name="Calhoun S."/>
            <person name="Haridas S."/>
            <person name="Kuo A."/>
            <person name="Mondo S."/>
            <person name="Pangilinan J."/>
            <person name="Riley R."/>
            <person name="Labutti K."/>
            <person name="Andreopoulos B."/>
            <person name="Lipzen A."/>
            <person name="Chen C."/>
            <person name="Yanf M."/>
            <person name="Daum C."/>
            <person name="Ng V."/>
            <person name="Clum A."/>
            <person name="Steindorff A."/>
            <person name="Ohm R."/>
            <person name="Martin F."/>
            <person name="Silar P."/>
            <person name="Natvig D."/>
            <person name="Lalanne C."/>
            <person name="Gautier V."/>
            <person name="Ament-Velasquez S.L."/>
            <person name="Kruys A."/>
            <person name="Hutchinson M.I."/>
            <person name="Powell A.J."/>
            <person name="Barry K."/>
            <person name="Miller A.N."/>
            <person name="Grigoriev I.V."/>
            <person name="Debuchy R."/>
            <person name="Gladieux P."/>
            <person name="Thoren M.H."/>
            <person name="Johannesson H."/>
        </authorList>
    </citation>
    <scope>NUCLEOTIDE SEQUENCE</scope>
    <source>
        <strain evidence="1">PSN4</strain>
    </source>
</reference>
<protein>
    <submittedName>
        <fullName evidence="1">Uncharacterized protein</fullName>
    </submittedName>
</protein>
<proteinExistence type="predicted"/>
<evidence type="ECO:0000313" key="1">
    <source>
        <dbReference type="EMBL" id="KAK1757260.1"/>
    </source>
</evidence>
<comment type="caution">
    <text evidence="1">The sequence shown here is derived from an EMBL/GenBank/DDBJ whole genome shotgun (WGS) entry which is preliminary data.</text>
</comment>